<dbReference type="SMART" id="SM01086">
    <property type="entry name" value="ClpB_D2-small"/>
    <property type="match status" value="1"/>
</dbReference>
<evidence type="ECO:0000256" key="5">
    <source>
        <dbReference type="ARBA" id="ARBA00023186"/>
    </source>
</evidence>
<dbReference type="SMART" id="SM00994">
    <property type="entry name" value="zf-C4_ClpX"/>
    <property type="match status" value="1"/>
</dbReference>
<keyword evidence="5 6" id="KW-0143">Chaperone</keyword>
<name>A0A6L8T6U6_9FIRM</name>
<accession>A0A6L8T6U6</accession>
<feature type="domain" description="ClpX-type ZB" evidence="7">
    <location>
        <begin position="1"/>
        <end position="50"/>
    </location>
</feature>
<reference evidence="8 9" key="1">
    <citation type="journal article" date="2019" name="Nat. Med.">
        <title>A library of human gut bacterial isolates paired with longitudinal multiomics data enables mechanistic microbiome research.</title>
        <authorList>
            <person name="Poyet M."/>
            <person name="Groussin M."/>
            <person name="Gibbons S.M."/>
            <person name="Avila-Pacheco J."/>
            <person name="Jiang X."/>
            <person name="Kearney S.M."/>
            <person name="Perrotta A.R."/>
            <person name="Berdy B."/>
            <person name="Zhao S."/>
            <person name="Lieberman T.D."/>
            <person name="Swanson P.K."/>
            <person name="Smith M."/>
            <person name="Roesemann S."/>
            <person name="Alexander J.E."/>
            <person name="Rich S.A."/>
            <person name="Livny J."/>
            <person name="Vlamakis H."/>
            <person name="Clish C."/>
            <person name="Bullock K."/>
            <person name="Deik A."/>
            <person name="Scott J."/>
            <person name="Pierce K.A."/>
            <person name="Xavier R.J."/>
            <person name="Alm E.J."/>
        </authorList>
    </citation>
    <scope>NUCLEOTIDE SEQUENCE [LARGE SCALE GENOMIC DNA]</scope>
    <source>
        <strain evidence="8 9">BIOML-A1</strain>
    </source>
</reference>
<feature type="binding site" evidence="6">
    <location>
        <position position="31"/>
    </location>
    <ligand>
        <name>Zn(2+)</name>
        <dbReference type="ChEBI" id="CHEBI:29105"/>
    </ligand>
</feature>
<evidence type="ECO:0000256" key="6">
    <source>
        <dbReference type="PROSITE-ProRule" id="PRU01250"/>
    </source>
</evidence>
<gene>
    <name evidence="8" type="primary">clpX</name>
    <name evidence="8" type="ORF">GT728_18045</name>
</gene>
<dbReference type="RefSeq" id="WP_161234247.1">
    <property type="nucleotide sequence ID" value="NZ_JANGDT010000066.1"/>
</dbReference>
<evidence type="ECO:0000313" key="9">
    <source>
        <dbReference type="Proteomes" id="UP000477285"/>
    </source>
</evidence>
<evidence type="ECO:0000256" key="2">
    <source>
        <dbReference type="ARBA" id="ARBA00022741"/>
    </source>
</evidence>
<dbReference type="PRINTS" id="PR00819">
    <property type="entry name" value="CBXCFQXSUPER"/>
</dbReference>
<dbReference type="PANTHER" id="PTHR48102">
    <property type="entry name" value="ATP-DEPENDENT CLP PROTEASE ATP-BINDING SUBUNIT CLPX-LIKE, MITOCHONDRIAL-RELATED"/>
    <property type="match status" value="1"/>
</dbReference>
<keyword evidence="8" id="KW-0378">Hydrolase</keyword>
<feature type="binding site" evidence="6">
    <location>
        <position position="34"/>
    </location>
    <ligand>
        <name>Zn(2+)</name>
        <dbReference type="ChEBI" id="CHEBI:29105"/>
    </ligand>
</feature>
<organism evidence="8 9">
    <name type="scientific">Blautia wexlerae</name>
    <dbReference type="NCBI Taxonomy" id="418240"/>
    <lineage>
        <taxon>Bacteria</taxon>
        <taxon>Bacillati</taxon>
        <taxon>Bacillota</taxon>
        <taxon>Clostridia</taxon>
        <taxon>Lachnospirales</taxon>
        <taxon>Lachnospiraceae</taxon>
        <taxon>Blautia</taxon>
    </lineage>
</organism>
<dbReference type="InterPro" id="IPR038366">
    <property type="entry name" value="Znf_CppX_C4_sf"/>
</dbReference>
<dbReference type="GO" id="GO:0051301">
    <property type="term" value="P:cell division"/>
    <property type="evidence" value="ECO:0007669"/>
    <property type="project" value="TreeGrafter"/>
</dbReference>
<dbReference type="Proteomes" id="UP000477285">
    <property type="component" value="Unassembled WGS sequence"/>
</dbReference>
<dbReference type="GO" id="GO:0140662">
    <property type="term" value="F:ATP-dependent protein folding chaperone"/>
    <property type="evidence" value="ECO:0007669"/>
    <property type="project" value="InterPro"/>
</dbReference>
<dbReference type="SMART" id="SM00382">
    <property type="entry name" value="AAA"/>
    <property type="match status" value="1"/>
</dbReference>
<dbReference type="Gene3D" id="3.40.50.300">
    <property type="entry name" value="P-loop containing nucleotide triphosphate hydrolases"/>
    <property type="match status" value="1"/>
</dbReference>
<feature type="binding site" evidence="6">
    <location>
        <position position="5"/>
    </location>
    <ligand>
        <name>Zn(2+)</name>
        <dbReference type="ChEBI" id="CHEBI:29105"/>
    </ligand>
</feature>
<dbReference type="NCBIfam" id="TIGR00382">
    <property type="entry name" value="clpX"/>
    <property type="match status" value="1"/>
</dbReference>
<evidence type="ECO:0000256" key="3">
    <source>
        <dbReference type="ARBA" id="ARBA00022833"/>
    </source>
</evidence>
<keyword evidence="4 8" id="KW-0067">ATP-binding</keyword>
<dbReference type="InterPro" id="IPR000641">
    <property type="entry name" value="CbxX/CfxQ"/>
</dbReference>
<protein>
    <submittedName>
        <fullName evidence="8">ATP-dependent Clp protease ATP-binding subunit ClpX</fullName>
    </submittedName>
</protein>
<feature type="binding site" evidence="6">
    <location>
        <position position="8"/>
    </location>
    <ligand>
        <name>Zn(2+)</name>
        <dbReference type="ChEBI" id="CHEBI:29105"/>
    </ligand>
</feature>
<evidence type="ECO:0000259" key="7">
    <source>
        <dbReference type="PROSITE" id="PS51902"/>
    </source>
</evidence>
<keyword evidence="8" id="KW-0645">Protease</keyword>
<dbReference type="Pfam" id="PF07724">
    <property type="entry name" value="AAA_2"/>
    <property type="match status" value="1"/>
</dbReference>
<keyword evidence="2" id="KW-0547">Nucleotide-binding</keyword>
<dbReference type="InterPro" id="IPR003959">
    <property type="entry name" value="ATPase_AAA_core"/>
</dbReference>
<dbReference type="GO" id="GO:0051082">
    <property type="term" value="F:unfolded protein binding"/>
    <property type="evidence" value="ECO:0007669"/>
    <property type="project" value="UniProtKB-UniRule"/>
</dbReference>
<dbReference type="GO" id="GO:0016887">
    <property type="term" value="F:ATP hydrolysis activity"/>
    <property type="evidence" value="ECO:0007669"/>
    <property type="project" value="InterPro"/>
</dbReference>
<dbReference type="InterPro" id="IPR004487">
    <property type="entry name" value="Clp_protease_ATP-bd_su_ClpX"/>
</dbReference>
<dbReference type="GO" id="GO:0051603">
    <property type="term" value="P:proteolysis involved in protein catabolic process"/>
    <property type="evidence" value="ECO:0007669"/>
    <property type="project" value="TreeGrafter"/>
</dbReference>
<dbReference type="PANTHER" id="PTHR48102:SF7">
    <property type="entry name" value="ATP-DEPENDENT CLP PROTEASE ATP-BINDING SUBUNIT CLPX-LIKE, MITOCHONDRIAL"/>
    <property type="match status" value="1"/>
</dbReference>
<evidence type="ECO:0000313" key="8">
    <source>
        <dbReference type="EMBL" id="MZL35025.1"/>
    </source>
</evidence>
<dbReference type="InterPro" id="IPR025943">
    <property type="entry name" value="Sigma_54_int_dom_ATP-bd_2"/>
</dbReference>
<dbReference type="PROSITE" id="PS51902">
    <property type="entry name" value="CLPX_ZB"/>
    <property type="match status" value="1"/>
</dbReference>
<evidence type="ECO:0000256" key="1">
    <source>
        <dbReference type="ARBA" id="ARBA00022723"/>
    </source>
</evidence>
<dbReference type="InterPro" id="IPR050052">
    <property type="entry name" value="ATP-dep_Clp_protease_ClpX"/>
</dbReference>
<dbReference type="GO" id="GO:0005524">
    <property type="term" value="F:ATP binding"/>
    <property type="evidence" value="ECO:0007669"/>
    <property type="project" value="UniProtKB-KW"/>
</dbReference>
<sequence length="390" mass="42835">MSIKCSFCGIDQSECRWIFSSPTSNGKHYICDKCIGKISSQIEELKLEYPEEKAFLTPSVIKSKLDSYVIGQDRAKKILSVAVYNHYKRLRKRNAGVEIQKSNILLIGSTGCGKTYLAQTLARILDVPFVICDATGLTQAGYVGKDVEECLSSLLKKADGSIEKAQTGIVYIDEIDKLARVGDSSAQRDVSGEGVQQALLKLLEGHVISIPVGDKKSPFTSTVDIDTSNILFICGGAFDGIQKKIEPEKTIGFGHAIPKINEFSYNEIESSDLVKYGLTPELTGRLPVIASLDGLDENALVRILVEPKNSIVSQYKELLKMDNVSLDFEQDALVEIARTALRKKTGARGLRSIMESTMTDIMFEAPDIVCEDTYEIRITKDMVKGGGRIG</sequence>
<dbReference type="FunFam" id="1.10.8.60:FF:000002">
    <property type="entry name" value="ATP-dependent Clp protease ATP-binding subunit ClpX"/>
    <property type="match status" value="1"/>
</dbReference>
<evidence type="ECO:0000256" key="4">
    <source>
        <dbReference type="ARBA" id="ARBA00022840"/>
    </source>
</evidence>
<comment type="similarity">
    <text evidence="6">Belongs to the ClpX chaperone family.</text>
</comment>
<dbReference type="EMBL" id="WWVQ01000065">
    <property type="protein sequence ID" value="MZL35025.1"/>
    <property type="molecule type" value="Genomic_DNA"/>
</dbReference>
<dbReference type="GO" id="GO:0008233">
    <property type="term" value="F:peptidase activity"/>
    <property type="evidence" value="ECO:0007669"/>
    <property type="project" value="UniProtKB-KW"/>
</dbReference>
<dbReference type="GO" id="GO:0046983">
    <property type="term" value="F:protein dimerization activity"/>
    <property type="evidence" value="ECO:0007669"/>
    <property type="project" value="UniProtKB-UniRule"/>
</dbReference>
<dbReference type="InterPro" id="IPR027417">
    <property type="entry name" value="P-loop_NTPase"/>
</dbReference>
<dbReference type="GO" id="GO:0009376">
    <property type="term" value="C:HslUV protease complex"/>
    <property type="evidence" value="ECO:0007669"/>
    <property type="project" value="TreeGrafter"/>
</dbReference>
<proteinExistence type="inferred from homology"/>
<dbReference type="NCBIfam" id="NF003745">
    <property type="entry name" value="PRK05342.1"/>
    <property type="match status" value="1"/>
</dbReference>
<dbReference type="GO" id="GO:0008270">
    <property type="term" value="F:zinc ion binding"/>
    <property type="evidence" value="ECO:0007669"/>
    <property type="project" value="UniProtKB-UniRule"/>
</dbReference>
<dbReference type="AlphaFoldDB" id="A0A6L8T6U6"/>
<comment type="caution">
    <text evidence="8">The sequence shown here is derived from an EMBL/GenBank/DDBJ whole genome shotgun (WGS) entry which is preliminary data.</text>
</comment>
<dbReference type="InterPro" id="IPR059188">
    <property type="entry name" value="Znf_CLPX-like"/>
</dbReference>
<dbReference type="InterPro" id="IPR019489">
    <property type="entry name" value="Clp_ATPase_C"/>
</dbReference>
<dbReference type="InterPro" id="IPR003593">
    <property type="entry name" value="AAA+_ATPase"/>
</dbReference>
<dbReference type="Gene3D" id="1.10.8.60">
    <property type="match status" value="1"/>
</dbReference>
<dbReference type="InterPro" id="IPR010603">
    <property type="entry name" value="Znf_CppX_C4"/>
</dbReference>
<dbReference type="Gene3D" id="6.20.220.10">
    <property type="entry name" value="ClpX chaperone, C4-type zinc finger domain"/>
    <property type="match status" value="1"/>
</dbReference>
<keyword evidence="3 6" id="KW-0862">Zinc</keyword>
<dbReference type="SUPFAM" id="SSF52540">
    <property type="entry name" value="P-loop containing nucleoside triphosphate hydrolases"/>
    <property type="match status" value="1"/>
</dbReference>
<dbReference type="PROSITE" id="PS00676">
    <property type="entry name" value="SIGMA54_INTERACT_2"/>
    <property type="match status" value="1"/>
</dbReference>
<dbReference type="Pfam" id="PF10431">
    <property type="entry name" value="ClpB_D2-small"/>
    <property type="match status" value="1"/>
</dbReference>
<keyword evidence="1 6" id="KW-0479">Metal-binding</keyword>